<comment type="caution">
    <text evidence="8">The sequence shown here is derived from an EMBL/GenBank/DDBJ whole genome shotgun (WGS) entry which is preliminary data.</text>
</comment>
<evidence type="ECO:0000256" key="2">
    <source>
        <dbReference type="ARBA" id="ARBA00022741"/>
    </source>
</evidence>
<organism evidence="8 9">
    <name type="scientific">Devosia geojensis</name>
    <dbReference type="NCBI Taxonomy" id="443610"/>
    <lineage>
        <taxon>Bacteria</taxon>
        <taxon>Pseudomonadati</taxon>
        <taxon>Pseudomonadota</taxon>
        <taxon>Alphaproteobacteria</taxon>
        <taxon>Hyphomicrobiales</taxon>
        <taxon>Devosiaceae</taxon>
        <taxon>Devosia</taxon>
    </lineage>
</organism>
<sequence>MTLRQGFPPLTLTATGLACRRGERVLVEGLDFAVEPGRALLLKGPNGAGKTTLLMTLYGAIRPAAGAYAFEGADPDGPPFLHLFGHQSAVKPRLSLIENLSFWLSVNGSGGLDPHAALDAVGLGPLARLDAGYLSAGQTRRLSLARLLVTPRPVWLLDEPTAALDTQGEAMVARLIEAHLDAGGIAVAATHLPLPIGAARVAELRLGS</sequence>
<evidence type="ECO:0000256" key="4">
    <source>
        <dbReference type="ARBA" id="ARBA00022840"/>
    </source>
</evidence>
<keyword evidence="1" id="KW-0813">Transport</keyword>
<evidence type="ECO:0000256" key="1">
    <source>
        <dbReference type="ARBA" id="ARBA00022448"/>
    </source>
</evidence>
<dbReference type="InterPro" id="IPR003439">
    <property type="entry name" value="ABC_transporter-like_ATP-bd"/>
</dbReference>
<evidence type="ECO:0000313" key="9">
    <source>
        <dbReference type="Proteomes" id="UP000033632"/>
    </source>
</evidence>
<dbReference type="PATRIC" id="fig|443610.3.peg.1471"/>
<dbReference type="AlphaFoldDB" id="A0A0F5FQH3"/>
<dbReference type="GO" id="GO:0005524">
    <property type="term" value="F:ATP binding"/>
    <property type="evidence" value="ECO:0007669"/>
    <property type="project" value="UniProtKB-KW"/>
</dbReference>
<dbReference type="Pfam" id="PF00005">
    <property type="entry name" value="ABC_tran"/>
    <property type="match status" value="1"/>
</dbReference>
<keyword evidence="2" id="KW-0547">Nucleotide-binding</keyword>
<evidence type="ECO:0000256" key="6">
    <source>
        <dbReference type="ARBA" id="ARBA00023136"/>
    </source>
</evidence>
<feature type="domain" description="ABC transporter" evidence="7">
    <location>
        <begin position="12"/>
        <end position="204"/>
    </location>
</feature>
<dbReference type="InterPro" id="IPR005895">
    <property type="entry name" value="ABC_transptr_haem_export_CcmA"/>
</dbReference>
<evidence type="ECO:0000313" key="8">
    <source>
        <dbReference type="EMBL" id="KKB10830.1"/>
    </source>
</evidence>
<dbReference type="EMBL" id="JZEX01000131">
    <property type="protein sequence ID" value="KKB10830.1"/>
    <property type="molecule type" value="Genomic_DNA"/>
</dbReference>
<keyword evidence="6" id="KW-0472">Membrane</keyword>
<protein>
    <recommendedName>
        <fullName evidence="7">ABC transporter domain-containing protein</fullName>
    </recommendedName>
</protein>
<dbReference type="STRING" id="443610.VE25_15950"/>
<keyword evidence="9" id="KW-1185">Reference proteome</keyword>
<dbReference type="InterPro" id="IPR003593">
    <property type="entry name" value="AAA+_ATPase"/>
</dbReference>
<dbReference type="SUPFAM" id="SSF52540">
    <property type="entry name" value="P-loop containing nucleoside triphosphate hydrolases"/>
    <property type="match status" value="1"/>
</dbReference>
<dbReference type="GO" id="GO:0022857">
    <property type="term" value="F:transmembrane transporter activity"/>
    <property type="evidence" value="ECO:0007669"/>
    <property type="project" value="InterPro"/>
</dbReference>
<dbReference type="PANTHER" id="PTHR43499">
    <property type="entry name" value="ABC TRANSPORTER I FAMILY MEMBER 1"/>
    <property type="match status" value="1"/>
</dbReference>
<proteinExistence type="predicted"/>
<evidence type="ECO:0000259" key="7">
    <source>
        <dbReference type="PROSITE" id="PS50893"/>
    </source>
</evidence>
<dbReference type="GO" id="GO:0016887">
    <property type="term" value="F:ATP hydrolysis activity"/>
    <property type="evidence" value="ECO:0007669"/>
    <property type="project" value="InterPro"/>
</dbReference>
<keyword evidence="3" id="KW-0201">Cytochrome c-type biogenesis</keyword>
<dbReference type="GO" id="GO:0017004">
    <property type="term" value="P:cytochrome complex assembly"/>
    <property type="evidence" value="ECO:0007669"/>
    <property type="project" value="UniProtKB-KW"/>
</dbReference>
<dbReference type="NCBIfam" id="TIGR01189">
    <property type="entry name" value="ccmA"/>
    <property type="match status" value="1"/>
</dbReference>
<dbReference type="PROSITE" id="PS51257">
    <property type="entry name" value="PROKAR_LIPOPROTEIN"/>
    <property type="match status" value="1"/>
</dbReference>
<keyword evidence="5" id="KW-1278">Translocase</keyword>
<dbReference type="PROSITE" id="PS50893">
    <property type="entry name" value="ABC_TRANSPORTER_2"/>
    <property type="match status" value="1"/>
</dbReference>
<name>A0A0F5FQH3_9HYPH</name>
<keyword evidence="4" id="KW-0067">ATP-binding</keyword>
<evidence type="ECO:0000256" key="3">
    <source>
        <dbReference type="ARBA" id="ARBA00022748"/>
    </source>
</evidence>
<reference evidence="8 9" key="1">
    <citation type="submission" date="2015-03" db="EMBL/GenBank/DDBJ databases">
        <authorList>
            <person name="Hassan Y.I."/>
            <person name="Lepp D."/>
            <person name="Li X.-Z."/>
            <person name="Zhou T."/>
        </authorList>
    </citation>
    <scope>NUCLEOTIDE SEQUENCE [LARGE SCALE GENOMIC DNA]</scope>
    <source>
        <strain evidence="8 9">BD-c194</strain>
    </source>
</reference>
<dbReference type="SMART" id="SM00382">
    <property type="entry name" value="AAA"/>
    <property type="match status" value="1"/>
</dbReference>
<dbReference type="OrthoDB" id="9800654at2"/>
<dbReference type="Proteomes" id="UP000033632">
    <property type="component" value="Unassembled WGS sequence"/>
</dbReference>
<gene>
    <name evidence="8" type="ORF">VE25_15950</name>
</gene>
<dbReference type="InterPro" id="IPR027417">
    <property type="entry name" value="P-loop_NTPase"/>
</dbReference>
<evidence type="ECO:0000256" key="5">
    <source>
        <dbReference type="ARBA" id="ARBA00022967"/>
    </source>
</evidence>
<dbReference type="PANTHER" id="PTHR43499:SF1">
    <property type="entry name" value="ABC TRANSPORTER I FAMILY MEMBER 1"/>
    <property type="match status" value="1"/>
</dbReference>
<dbReference type="Gene3D" id="3.40.50.300">
    <property type="entry name" value="P-loop containing nucleotide triphosphate hydrolases"/>
    <property type="match status" value="1"/>
</dbReference>
<dbReference type="RefSeq" id="WP_046109644.1">
    <property type="nucleotide sequence ID" value="NZ_JZEX01000131.1"/>
</dbReference>
<accession>A0A0F5FQH3</accession>